<dbReference type="InterPro" id="IPR004720">
    <property type="entry name" value="PTS_IIB_sorbose-sp"/>
</dbReference>
<comment type="subcellular location">
    <subcellularLocation>
        <location evidence="1">Cytoplasm</location>
    </subcellularLocation>
</comment>
<gene>
    <name evidence="11" type="ORF">GB993_01700</name>
</gene>
<evidence type="ECO:0000256" key="2">
    <source>
        <dbReference type="ARBA" id="ARBA00022448"/>
    </source>
</evidence>
<feature type="active site" description="Pros-phosphohistidine intermediate; for EIIB activity" evidence="8">
    <location>
        <position position="16"/>
    </location>
</feature>
<dbReference type="AlphaFoldDB" id="A0A6N9I075"/>
<evidence type="ECO:0000256" key="5">
    <source>
        <dbReference type="ARBA" id="ARBA00022679"/>
    </source>
</evidence>
<evidence type="ECO:0000256" key="3">
    <source>
        <dbReference type="ARBA" id="ARBA00022490"/>
    </source>
</evidence>
<evidence type="ECO:0000256" key="4">
    <source>
        <dbReference type="ARBA" id="ARBA00022597"/>
    </source>
</evidence>
<dbReference type="EMBL" id="WEZQ01000002">
    <property type="protein sequence ID" value="MYV16239.1"/>
    <property type="molecule type" value="Genomic_DNA"/>
</dbReference>
<evidence type="ECO:0000256" key="6">
    <source>
        <dbReference type="ARBA" id="ARBA00022683"/>
    </source>
</evidence>
<evidence type="ECO:0000256" key="7">
    <source>
        <dbReference type="ARBA" id="ARBA00022777"/>
    </source>
</evidence>
<dbReference type="InterPro" id="IPR036667">
    <property type="entry name" value="PTS_IIB_sorbose-sp_sf"/>
</dbReference>
<keyword evidence="7" id="KW-0418">Kinase</keyword>
<evidence type="ECO:0000313" key="11">
    <source>
        <dbReference type="EMBL" id="MYV16239.1"/>
    </source>
</evidence>
<dbReference type="OrthoDB" id="9788818at2"/>
<dbReference type="GO" id="GO:0009401">
    <property type="term" value="P:phosphoenolpyruvate-dependent sugar phosphotransferase system"/>
    <property type="evidence" value="ECO:0007669"/>
    <property type="project" value="UniProtKB-KW"/>
</dbReference>
<dbReference type="GO" id="GO:0008982">
    <property type="term" value="F:protein-N(PI)-phosphohistidine-sugar phosphotransferase activity"/>
    <property type="evidence" value="ECO:0007669"/>
    <property type="project" value="InterPro"/>
</dbReference>
<protein>
    <submittedName>
        <fullName evidence="11">PTS fructose transporter subunit IIB</fullName>
    </submittedName>
</protein>
<feature type="modified residue" description="Phosphohistidine; by EIIA" evidence="9">
    <location>
        <position position="16"/>
    </location>
</feature>
<dbReference type="CDD" id="cd00001">
    <property type="entry name" value="PTS_IIB_man"/>
    <property type="match status" value="1"/>
</dbReference>
<feature type="domain" description="PTS EIIB type-4" evidence="10">
    <location>
        <begin position="1"/>
        <end position="164"/>
    </location>
</feature>
<dbReference type="Proteomes" id="UP000449209">
    <property type="component" value="Unassembled WGS sequence"/>
</dbReference>
<proteinExistence type="predicted"/>
<sequence length="164" mass="18021">MSMDIRLVRIDSRLLHGQVATVWTKAISPDRILVVSDGVAKDNLRKTLITQAAPAGVEVNVIPVDKLISVYQDPRFDQVKAFLLFETPRDVLRVVKSGVEIKSVNIGSLSFTDGKKMVTDAVAIGGDDAQTFRELHNAGVELEVRKVPTDKKRDLMALLAQEGI</sequence>
<dbReference type="GO" id="GO:0016301">
    <property type="term" value="F:kinase activity"/>
    <property type="evidence" value="ECO:0007669"/>
    <property type="project" value="UniProtKB-KW"/>
</dbReference>
<organism evidence="11 12">
    <name type="scientific">Furfurilactobacillus milii</name>
    <dbReference type="NCBI Taxonomy" id="2888272"/>
    <lineage>
        <taxon>Bacteria</taxon>
        <taxon>Bacillati</taxon>
        <taxon>Bacillota</taxon>
        <taxon>Bacilli</taxon>
        <taxon>Lactobacillales</taxon>
        <taxon>Lactobacillaceae</taxon>
        <taxon>Furfurilactobacillus</taxon>
    </lineage>
</organism>
<evidence type="ECO:0000259" key="10">
    <source>
        <dbReference type="PROSITE" id="PS51101"/>
    </source>
</evidence>
<keyword evidence="3" id="KW-0963">Cytoplasm</keyword>
<dbReference type="InterPro" id="IPR018455">
    <property type="entry name" value="PTS_IIB_sorbose-sp_subgr"/>
</dbReference>
<evidence type="ECO:0000313" key="12">
    <source>
        <dbReference type="Proteomes" id="UP000449209"/>
    </source>
</evidence>
<keyword evidence="6" id="KW-0598">Phosphotransferase system</keyword>
<dbReference type="PROSITE" id="PS51101">
    <property type="entry name" value="PTS_EIIB_TYPE_4"/>
    <property type="match status" value="1"/>
</dbReference>
<name>A0A6N9I075_9LACO</name>
<comment type="caution">
    <text evidence="11">The sequence shown here is derived from an EMBL/GenBank/DDBJ whole genome shotgun (WGS) entry which is preliminary data.</text>
</comment>
<dbReference type="Gene3D" id="3.40.35.10">
    <property type="entry name" value="Phosphotransferase system, sorbose subfamily IIB component"/>
    <property type="match status" value="1"/>
</dbReference>
<dbReference type="RefSeq" id="WP_017262609.1">
    <property type="nucleotide sequence ID" value="NZ_WEZQ01000002.1"/>
</dbReference>
<keyword evidence="2" id="KW-0813">Transport</keyword>
<accession>A0A6N9I075</accession>
<evidence type="ECO:0000256" key="9">
    <source>
        <dbReference type="PIRSR" id="PIRSR618455-2"/>
    </source>
</evidence>
<evidence type="ECO:0000256" key="8">
    <source>
        <dbReference type="PIRSR" id="PIRSR618455-1"/>
    </source>
</evidence>
<dbReference type="Pfam" id="PF03830">
    <property type="entry name" value="PTSIIB_sorb"/>
    <property type="match status" value="1"/>
</dbReference>
<keyword evidence="5" id="KW-0808">Transferase</keyword>
<reference evidence="11 12" key="1">
    <citation type="journal article" date="2019" name="Appl. Environ. Microbiol.">
        <title>Genetic determinants of hydroxycinnamic acid metabolism in heterofermentative lactobacilli.</title>
        <authorList>
            <person name="Gaur G."/>
            <person name="Oh J.H."/>
            <person name="Filannino P."/>
            <person name="Gobbetti M."/>
            <person name="van Pijkeren J.P."/>
            <person name="Ganzle M.G."/>
        </authorList>
    </citation>
    <scope>NUCLEOTIDE SEQUENCE [LARGE SCALE GENOMIC DNA]</scope>
    <source>
        <strain evidence="11 12">C5</strain>
    </source>
</reference>
<dbReference type="SUPFAM" id="SSF52728">
    <property type="entry name" value="PTS IIb component"/>
    <property type="match status" value="1"/>
</dbReference>
<dbReference type="GO" id="GO:0005737">
    <property type="term" value="C:cytoplasm"/>
    <property type="evidence" value="ECO:0007669"/>
    <property type="project" value="UniProtKB-SubCell"/>
</dbReference>
<evidence type="ECO:0000256" key="1">
    <source>
        <dbReference type="ARBA" id="ARBA00004496"/>
    </source>
</evidence>
<keyword evidence="4" id="KW-0762">Sugar transport</keyword>
<dbReference type="NCBIfam" id="TIGR00854">
    <property type="entry name" value="pts-sorbose"/>
    <property type="match status" value="1"/>
</dbReference>